<keyword evidence="2" id="KW-1133">Transmembrane helix</keyword>
<dbReference type="InterPro" id="IPR046217">
    <property type="entry name" value="DUF6250"/>
</dbReference>
<dbReference type="Gene3D" id="2.160.20.10">
    <property type="entry name" value="Single-stranded right-handed beta-helix, Pectin lyase-like"/>
    <property type="match status" value="1"/>
</dbReference>
<organism evidence="5 6">
    <name type="scientific">Novipirellula herctigrandis</name>
    <dbReference type="NCBI Taxonomy" id="2527986"/>
    <lineage>
        <taxon>Bacteria</taxon>
        <taxon>Pseudomonadati</taxon>
        <taxon>Planctomycetota</taxon>
        <taxon>Planctomycetia</taxon>
        <taxon>Pirellulales</taxon>
        <taxon>Pirellulaceae</taxon>
        <taxon>Novipirellula</taxon>
    </lineage>
</organism>
<keyword evidence="2" id="KW-0812">Transmembrane</keyword>
<feature type="compositionally biased region" description="Low complexity" evidence="1">
    <location>
        <begin position="786"/>
        <end position="804"/>
    </location>
</feature>
<keyword evidence="2" id="KW-0472">Membrane</keyword>
<dbReference type="RefSeq" id="WP_419194139.1">
    <property type="nucleotide sequence ID" value="NZ_SJPJ01000001.1"/>
</dbReference>
<feature type="domain" description="Right handed beta helix" evidence="3">
    <location>
        <begin position="502"/>
        <end position="651"/>
    </location>
</feature>
<dbReference type="Proteomes" id="UP000315010">
    <property type="component" value="Unassembled WGS sequence"/>
</dbReference>
<evidence type="ECO:0000259" key="3">
    <source>
        <dbReference type="Pfam" id="PF13229"/>
    </source>
</evidence>
<dbReference type="SUPFAM" id="SSF51126">
    <property type="entry name" value="Pectin lyase-like"/>
    <property type="match status" value="1"/>
</dbReference>
<dbReference type="Pfam" id="PF19763">
    <property type="entry name" value="DUF6250"/>
    <property type="match status" value="1"/>
</dbReference>
<evidence type="ECO:0000259" key="4">
    <source>
        <dbReference type="Pfam" id="PF19763"/>
    </source>
</evidence>
<sequence>MKAFKVCCRLRSIDGRDGLTWHKPPTKHSQYEVLAHEGNRMAHRVAASKKFLFSVLLIFVLCPSAFAKGASDLVKVDRASEATDRNPLVLGHGVGLFNVGALLAQDDFQSLDNWGVQLQQRSGFEPPRVEAKNHSLDCLVPGRGCTVWFKKKLPTRVMITYDVLCPTHEPAIKGVQPRDINNFWMATDPATPDQGLFDPERYTGAFGTYDKMHCYYASTGGRTNSTTRFRRYPREVDGKPAEHIALNDKDEKPGYLITPDTVMTVQLVAYDDVIQYIVDGKLVYQMGRGDGIRFEGTDSEGKAVEREAVYDLDRFPVYREGYFGFRMVGTHHIYTNFRAFALEPQKEGRRPTVEVSSLEGLRAAIAKSNQQIVLKPGAYEVSDRRGFRFSGSNNDVDLSGCHIKIPLQIVFGRRLFSLTGDHITMRGGTLENTYPDGMIEVTDYGAYNRGKKLGGMTEISIPGDDNRIDGLTMTVRGSFPYGYGNMFGIGAGSVLDLEKHCAIQITGDRAIIDSCHIKMEAFGHAIFVQGGDRTTVRNTFVEGTLRPSNDCYSETNSRDLASRFDYQLQWPEEVRGLPIPRNHMINCTEDGIRAYKGAGEMIVENCVVKKTRGGIKLYMAKSAKVTNCKVLDCVVQGYSLPSRGVISNCSGNAAYGPLLYVHSDSHEGQTIELEVLPSPHSLGDHPLAAIKGRGHRITFTRADSSASETLRPIIVGYPMRFDFLCVDYPSVPDGHEEHFAKYSPATYRASEITICNETLHPVVLGSQSQQNSVISSGPIRDHGTNTDLTVTDLPVTDLPVQDQS</sequence>
<reference evidence="5 6" key="1">
    <citation type="submission" date="2019-02" db="EMBL/GenBank/DDBJ databases">
        <title>Deep-cultivation of Planctomycetes and their phenomic and genomic characterization uncovers novel biology.</title>
        <authorList>
            <person name="Wiegand S."/>
            <person name="Jogler M."/>
            <person name="Boedeker C."/>
            <person name="Pinto D."/>
            <person name="Vollmers J."/>
            <person name="Rivas-Marin E."/>
            <person name="Kohn T."/>
            <person name="Peeters S.H."/>
            <person name="Heuer A."/>
            <person name="Rast P."/>
            <person name="Oberbeckmann S."/>
            <person name="Bunk B."/>
            <person name="Jeske O."/>
            <person name="Meyerdierks A."/>
            <person name="Storesund J.E."/>
            <person name="Kallscheuer N."/>
            <person name="Luecker S."/>
            <person name="Lage O.M."/>
            <person name="Pohl T."/>
            <person name="Merkel B.J."/>
            <person name="Hornburger P."/>
            <person name="Mueller R.-W."/>
            <person name="Bruemmer F."/>
            <person name="Labrenz M."/>
            <person name="Spormann A.M."/>
            <person name="Op Den Camp H."/>
            <person name="Overmann J."/>
            <person name="Amann R."/>
            <person name="Jetten M.S.M."/>
            <person name="Mascher T."/>
            <person name="Medema M.H."/>
            <person name="Devos D.P."/>
            <person name="Kaster A.-K."/>
            <person name="Ovreas L."/>
            <person name="Rohde M."/>
            <person name="Galperin M.Y."/>
            <person name="Jogler C."/>
        </authorList>
    </citation>
    <scope>NUCLEOTIDE SEQUENCE [LARGE SCALE GENOMIC DNA]</scope>
    <source>
        <strain evidence="5 6">CA13</strain>
    </source>
</reference>
<dbReference type="InterPro" id="IPR011050">
    <property type="entry name" value="Pectin_lyase_fold/virulence"/>
</dbReference>
<feature type="transmembrane region" description="Helical" evidence="2">
    <location>
        <begin position="51"/>
        <end position="70"/>
    </location>
</feature>
<keyword evidence="6" id="KW-1185">Reference proteome</keyword>
<dbReference type="InterPro" id="IPR012334">
    <property type="entry name" value="Pectin_lyas_fold"/>
</dbReference>
<name>A0A5C5Z0A9_9BACT</name>
<evidence type="ECO:0000313" key="5">
    <source>
        <dbReference type="EMBL" id="TWT80735.1"/>
    </source>
</evidence>
<accession>A0A5C5Z0A9</accession>
<dbReference type="InterPro" id="IPR039448">
    <property type="entry name" value="Beta_helix"/>
</dbReference>
<dbReference type="AlphaFoldDB" id="A0A5C5Z0A9"/>
<comment type="caution">
    <text evidence="5">The sequence shown here is derived from an EMBL/GenBank/DDBJ whole genome shotgun (WGS) entry which is preliminary data.</text>
</comment>
<evidence type="ECO:0000313" key="6">
    <source>
        <dbReference type="Proteomes" id="UP000315010"/>
    </source>
</evidence>
<dbReference type="Gene3D" id="2.60.120.200">
    <property type="match status" value="1"/>
</dbReference>
<gene>
    <name evidence="5" type="ORF">CA13_21810</name>
</gene>
<dbReference type="EMBL" id="SJPJ01000001">
    <property type="protein sequence ID" value="TWT80735.1"/>
    <property type="molecule type" value="Genomic_DNA"/>
</dbReference>
<feature type="domain" description="DUF6250" evidence="4">
    <location>
        <begin position="143"/>
        <end position="287"/>
    </location>
</feature>
<feature type="region of interest" description="Disordered" evidence="1">
    <location>
        <begin position="772"/>
        <end position="804"/>
    </location>
</feature>
<evidence type="ECO:0000256" key="1">
    <source>
        <dbReference type="SAM" id="MobiDB-lite"/>
    </source>
</evidence>
<proteinExistence type="predicted"/>
<dbReference type="Pfam" id="PF13229">
    <property type="entry name" value="Beta_helix"/>
    <property type="match status" value="1"/>
</dbReference>
<evidence type="ECO:0000256" key="2">
    <source>
        <dbReference type="SAM" id="Phobius"/>
    </source>
</evidence>
<protein>
    <submittedName>
        <fullName evidence="5">Uncharacterized protein</fullName>
    </submittedName>
</protein>